<gene>
    <name evidence="1" type="ORF">NX02_26430</name>
</gene>
<dbReference type="AlphaFoldDB" id="W0AME0"/>
<reference evidence="1 2" key="1">
    <citation type="submission" date="2013-07" db="EMBL/GenBank/DDBJ databases">
        <title>Completed genome of Sphingomonas sanxanigenens NX02.</title>
        <authorList>
            <person name="Ma T."/>
            <person name="Huang H."/>
            <person name="Wu M."/>
            <person name="Li X."/>
            <person name="Li G."/>
        </authorList>
    </citation>
    <scope>NUCLEOTIDE SEQUENCE [LARGE SCALE GENOMIC DNA]</scope>
    <source>
        <strain evidence="1 2">NX02</strain>
    </source>
</reference>
<name>W0AME0_9SPHN</name>
<dbReference type="InterPro" id="IPR016084">
    <property type="entry name" value="Haem_Oase-like_multi-hlx"/>
</dbReference>
<dbReference type="PATRIC" id="fig|1123269.5.peg.5182"/>
<dbReference type="eggNOG" id="COG3230">
    <property type="taxonomic scope" value="Bacteria"/>
</dbReference>
<dbReference type="KEGG" id="ssan:NX02_26430"/>
<organism evidence="1 2">
    <name type="scientific">Sphingomonas sanxanigenens DSM 19645 = NX02</name>
    <dbReference type="NCBI Taxonomy" id="1123269"/>
    <lineage>
        <taxon>Bacteria</taxon>
        <taxon>Pseudomonadati</taxon>
        <taxon>Pseudomonadota</taxon>
        <taxon>Alphaproteobacteria</taxon>
        <taxon>Sphingomonadales</taxon>
        <taxon>Sphingomonadaceae</taxon>
        <taxon>Sphingomonas</taxon>
    </lineage>
</organism>
<dbReference type="Gene3D" id="1.20.910.10">
    <property type="entry name" value="Heme oxygenase-like"/>
    <property type="match status" value="1"/>
</dbReference>
<dbReference type="HOGENOM" id="CLU_085041_4_0_5"/>
<dbReference type="STRING" id="1123269.NX02_26430"/>
<proteinExistence type="predicted"/>
<sequence length="194" mass="20223">MKEMAAARKTSGPYGVDDTPTPCHLHLRLATRAGHDAVDAAFGAFGFDTVDAYRRFLMAHARILPIAERLIDPASLVAGWQPRADGLAADLAALGAAMPATVDLAPPADIAERWGALYVIEGSRLGGVMLARSVPEGLPTAYLSATHPPGGWKRLLAALDAADTGPAWRAAATRGAHAMFAAYRRAAAMDAAIG</sequence>
<dbReference type="SUPFAM" id="SSF48613">
    <property type="entry name" value="Heme oxygenase-like"/>
    <property type="match status" value="1"/>
</dbReference>
<accession>W0AME0</accession>
<evidence type="ECO:0008006" key="3">
    <source>
        <dbReference type="Google" id="ProtNLM"/>
    </source>
</evidence>
<protein>
    <recommendedName>
        <fullName evidence="3">Heme oxygenase</fullName>
    </recommendedName>
</protein>
<evidence type="ECO:0000313" key="2">
    <source>
        <dbReference type="Proteomes" id="UP000018851"/>
    </source>
</evidence>
<keyword evidence="2" id="KW-1185">Reference proteome</keyword>
<dbReference type="EMBL" id="CP006644">
    <property type="protein sequence ID" value="AHE56880.1"/>
    <property type="molecule type" value="Genomic_DNA"/>
</dbReference>
<evidence type="ECO:0000313" key="1">
    <source>
        <dbReference type="EMBL" id="AHE56880.1"/>
    </source>
</evidence>
<dbReference type="Proteomes" id="UP000018851">
    <property type="component" value="Chromosome"/>
</dbReference>
<dbReference type="CDD" id="cd19166">
    <property type="entry name" value="HemeO-bac"/>
    <property type="match status" value="1"/>
</dbReference>